<reference evidence="7" key="2">
    <citation type="submission" date="2017-03" db="EMBL/GenBank/DDBJ databases">
        <title>Genome sequences for AnCo1 and AnCo2 belong to this unpublished manuscript: Complete Genome Sequences of two phage-like plasmids encoding the CTX-M-15 Extended-Spectrum Beta-Lactamase GeneGenome sequence for AnCo3 belongs to this unpublished manuscript:AnCo3, a new member of the emerging family of phage-like plasmids.</title>
        <authorList>
            <person name="Colavecchio A."/>
            <person name="LeJeune J."/>
            <person name="Goodridge L."/>
        </authorList>
    </citation>
    <scope>NUCLEOTIDE SEQUENCE</scope>
    <source>
        <strain evidence="6">243</strain>
        <strain evidence="7">244</strain>
        <plasmid evidence="6">AnCo1</plasmid>
        <plasmid evidence="7">AnCo2</plasmid>
    </source>
</reference>
<organism evidence="7">
    <name type="scientific">Escherichia coli</name>
    <dbReference type="NCBI Taxonomy" id="562"/>
    <lineage>
        <taxon>Bacteria</taxon>
        <taxon>Pseudomonadati</taxon>
        <taxon>Pseudomonadota</taxon>
        <taxon>Gammaproteobacteria</taxon>
        <taxon>Enterobacterales</taxon>
        <taxon>Enterobacteriaceae</taxon>
        <taxon>Escherichia</taxon>
    </lineage>
</organism>
<dbReference type="EMBL" id="KY515224">
    <property type="protein sequence ID" value="AQX82491.1"/>
    <property type="molecule type" value="Genomic_DNA"/>
</dbReference>
<name>A0A1S7BG42_ECOLX</name>
<accession>A0A1S7BG42</accession>
<evidence type="ECO:0000256" key="4">
    <source>
        <dbReference type="ARBA" id="ARBA00023204"/>
    </source>
</evidence>
<keyword evidence="3" id="KW-0227">DNA damage</keyword>
<dbReference type="PANTHER" id="PTHR47810">
    <property type="entry name" value="DNA LIGASE"/>
    <property type="match status" value="1"/>
</dbReference>
<proteinExistence type="predicted"/>
<dbReference type="Gene3D" id="3.30.470.30">
    <property type="entry name" value="DNA ligase/mRNA capping enzyme"/>
    <property type="match status" value="1"/>
</dbReference>
<evidence type="ECO:0000313" key="7">
    <source>
        <dbReference type="EMBL" id="AQX82655.1"/>
    </source>
</evidence>
<evidence type="ECO:0000256" key="3">
    <source>
        <dbReference type="ARBA" id="ARBA00022763"/>
    </source>
</evidence>
<dbReference type="GO" id="GO:0005524">
    <property type="term" value="F:ATP binding"/>
    <property type="evidence" value="ECO:0007669"/>
    <property type="project" value="InterPro"/>
</dbReference>
<evidence type="ECO:0000256" key="2">
    <source>
        <dbReference type="ARBA" id="ARBA00022705"/>
    </source>
</evidence>
<dbReference type="GO" id="GO:0006310">
    <property type="term" value="P:DNA recombination"/>
    <property type="evidence" value="ECO:0007669"/>
    <property type="project" value="InterPro"/>
</dbReference>
<evidence type="ECO:0000313" key="6">
    <source>
        <dbReference type="EMBL" id="AQX82491.1"/>
    </source>
</evidence>
<dbReference type="Pfam" id="PF01068">
    <property type="entry name" value="DNA_ligase_A_M"/>
    <property type="match status" value="1"/>
</dbReference>
<sequence length="350" mass="39326">MKKLIALKHKLDEMKAMGTNAKKEALANMDDFEQSMVSLMLNPFIRFGVKKYKVAEPLSESIPSDEKAIDVLNKLASRELTGNAAIAAVESIVASMCADGQDVFRRFLLKDPKAGVGISLCNKVFENPIPKFEVQLASPYKEKGDKYPFKPNPKAKWPMIGSLKLDGLRVICEVIVDEEEVNFLSRTGNPITSLDHLKPAMLELGKLSGHKHIFFDGEGTAGSFNQSVSALRKKNVQAIGAIYHIFDFFLPEWRAQAKSKEYAKTGMKLKERLAMLVALFKNDRSEGYTQDIHLHPFYIIHSHEDFIERFMKRLDDNEEGEMGKDPNSVYDLGPTCARTDTLTPSSYCCH</sequence>
<dbReference type="GO" id="GO:0003910">
    <property type="term" value="F:DNA ligase (ATP) activity"/>
    <property type="evidence" value="ECO:0007669"/>
    <property type="project" value="InterPro"/>
</dbReference>
<keyword evidence="2" id="KW-0235">DNA replication</keyword>
<keyword evidence="4" id="KW-0234">DNA repair</keyword>
<reference evidence="7" key="1">
    <citation type="submission" date="2017-01" db="EMBL/GenBank/DDBJ databases">
        <authorList>
            <person name="Jeukens J."/>
            <person name="Freschi L."/>
            <person name="Edmond Rheault J.-G."/>
            <person name="Levesque R."/>
        </authorList>
    </citation>
    <scope>NUCLEOTIDE SEQUENCE</scope>
    <source>
        <strain evidence="6">243</strain>
        <strain evidence="7">244</strain>
        <plasmid evidence="6">AnCo1</plasmid>
        <plasmid evidence="7">AnCo2</plasmid>
    </source>
</reference>
<geneLocation type="plasmid" evidence="7">
    <name>AnCo2</name>
</geneLocation>
<keyword evidence="7" id="KW-0614">Plasmid</keyword>
<keyword evidence="1 7" id="KW-0436">Ligase</keyword>
<dbReference type="InterPro" id="IPR012310">
    <property type="entry name" value="DNA_ligase_ATP-dep_cent"/>
</dbReference>
<dbReference type="InterPro" id="IPR050326">
    <property type="entry name" value="NAD_dep_DNA_ligaseB"/>
</dbReference>
<evidence type="ECO:0000256" key="1">
    <source>
        <dbReference type="ARBA" id="ARBA00022598"/>
    </source>
</evidence>
<dbReference type="EMBL" id="KY515225">
    <property type="protein sequence ID" value="AQX82655.1"/>
    <property type="molecule type" value="Genomic_DNA"/>
</dbReference>
<geneLocation type="plasmid" evidence="6">
    <name>AnCo1</name>
</geneLocation>
<evidence type="ECO:0000259" key="5">
    <source>
        <dbReference type="Pfam" id="PF01068"/>
    </source>
</evidence>
<dbReference type="SUPFAM" id="SSF56091">
    <property type="entry name" value="DNA ligase/mRNA capping enzyme, catalytic domain"/>
    <property type="match status" value="1"/>
</dbReference>
<dbReference type="PANTHER" id="PTHR47810:SF1">
    <property type="entry name" value="DNA LIGASE B"/>
    <property type="match status" value="1"/>
</dbReference>
<dbReference type="GO" id="GO:0006260">
    <property type="term" value="P:DNA replication"/>
    <property type="evidence" value="ECO:0007669"/>
    <property type="project" value="UniProtKB-KW"/>
</dbReference>
<dbReference type="AlphaFoldDB" id="A0A1S7BG42"/>
<feature type="domain" description="ATP-dependent DNA ligase family profile" evidence="5">
    <location>
        <begin position="161"/>
        <end position="333"/>
    </location>
</feature>
<dbReference type="GO" id="GO:0006281">
    <property type="term" value="P:DNA repair"/>
    <property type="evidence" value="ECO:0007669"/>
    <property type="project" value="UniProtKB-KW"/>
</dbReference>
<protein>
    <submittedName>
        <fullName evidence="7">DNA ligase</fullName>
    </submittedName>
</protein>